<accession>A0ACB9XAD8</accession>
<protein>
    <submittedName>
        <fullName evidence="1">Uncharacterized protein</fullName>
    </submittedName>
</protein>
<proteinExistence type="predicted"/>
<sequence length="91" mass="10167">MAPCSTNYSSIHQIRISEKDNIKALHTGPLLLLLLLLSCSMVGLRVEQTEEELLALWSCWRPCRGATGASVLEVADKKCTESLQQLEKPWL</sequence>
<comment type="caution">
    <text evidence="1">The sequence shown here is derived from an EMBL/GenBank/DDBJ whole genome shotgun (WGS) entry which is preliminary data.</text>
</comment>
<evidence type="ECO:0000313" key="2">
    <source>
        <dbReference type="Proteomes" id="UP001057452"/>
    </source>
</evidence>
<gene>
    <name evidence="1" type="ORF">KUCAC02_011978</name>
</gene>
<keyword evidence="2" id="KW-1185">Reference proteome</keyword>
<dbReference type="Proteomes" id="UP001057452">
    <property type="component" value="Chromosome 7"/>
</dbReference>
<name>A0ACB9XAD8_CHAAC</name>
<evidence type="ECO:0000313" key="1">
    <source>
        <dbReference type="EMBL" id="KAI4823394.1"/>
    </source>
</evidence>
<organism evidence="1 2">
    <name type="scientific">Chaenocephalus aceratus</name>
    <name type="common">Blackfin icefish</name>
    <name type="synonym">Chaenichthys aceratus</name>
    <dbReference type="NCBI Taxonomy" id="36190"/>
    <lineage>
        <taxon>Eukaryota</taxon>
        <taxon>Metazoa</taxon>
        <taxon>Chordata</taxon>
        <taxon>Craniata</taxon>
        <taxon>Vertebrata</taxon>
        <taxon>Euteleostomi</taxon>
        <taxon>Actinopterygii</taxon>
        <taxon>Neopterygii</taxon>
        <taxon>Teleostei</taxon>
        <taxon>Neoteleostei</taxon>
        <taxon>Acanthomorphata</taxon>
        <taxon>Eupercaria</taxon>
        <taxon>Perciformes</taxon>
        <taxon>Notothenioidei</taxon>
        <taxon>Channichthyidae</taxon>
        <taxon>Chaenocephalus</taxon>
    </lineage>
</organism>
<reference evidence="1" key="1">
    <citation type="submission" date="2022-05" db="EMBL/GenBank/DDBJ databases">
        <title>Chromosome-level genome of Chaenocephalus aceratus.</title>
        <authorList>
            <person name="Park H."/>
        </authorList>
    </citation>
    <scope>NUCLEOTIDE SEQUENCE</scope>
    <source>
        <strain evidence="1">KU_202001</strain>
    </source>
</reference>
<dbReference type="EMBL" id="CM043791">
    <property type="protein sequence ID" value="KAI4823394.1"/>
    <property type="molecule type" value="Genomic_DNA"/>
</dbReference>